<protein>
    <submittedName>
        <fullName evidence="4">Aldehyde dehydrogenase (NADP(+))</fullName>
    </submittedName>
</protein>
<dbReference type="Gene3D" id="3.40.605.10">
    <property type="entry name" value="Aldehyde Dehydrogenase, Chain A, domain 1"/>
    <property type="match status" value="1"/>
</dbReference>
<reference evidence="4 5" key="1">
    <citation type="submission" date="2017-02" db="EMBL/GenBank/DDBJ databases">
        <title>The new phylogeny of genus Mycobacterium.</title>
        <authorList>
            <person name="Tortoli E."/>
            <person name="Trovato A."/>
            <person name="Cirillo D.M."/>
        </authorList>
    </citation>
    <scope>NUCLEOTIDE SEQUENCE [LARGE SCALE GENOMIC DNA]</scope>
    <source>
        <strain evidence="4 5">RW6</strain>
    </source>
</reference>
<dbReference type="PANTHER" id="PTHR43353:SF3">
    <property type="entry name" value="ALDEHYDE DEHYDROGENASE-RELATED"/>
    <property type="match status" value="1"/>
</dbReference>
<accession>A0A1X0BAP8</accession>
<dbReference type="SUPFAM" id="SSF53720">
    <property type="entry name" value="ALDH-like"/>
    <property type="match status" value="1"/>
</dbReference>
<evidence type="ECO:0000256" key="1">
    <source>
        <dbReference type="ARBA" id="ARBA00023002"/>
    </source>
</evidence>
<feature type="compositionally biased region" description="Polar residues" evidence="2">
    <location>
        <begin position="485"/>
        <end position="502"/>
    </location>
</feature>
<organism evidence="4 5">
    <name type="scientific">Mycobacterium aquaticum</name>
    <dbReference type="NCBI Taxonomy" id="1927124"/>
    <lineage>
        <taxon>Bacteria</taxon>
        <taxon>Bacillati</taxon>
        <taxon>Actinomycetota</taxon>
        <taxon>Actinomycetes</taxon>
        <taxon>Mycobacteriales</taxon>
        <taxon>Mycobacteriaceae</taxon>
        <taxon>Mycobacterium</taxon>
    </lineage>
</organism>
<evidence type="ECO:0000313" key="4">
    <source>
        <dbReference type="EMBL" id="ORA39407.1"/>
    </source>
</evidence>
<dbReference type="AlphaFoldDB" id="A0A1X0BAP8"/>
<proteinExistence type="predicted"/>
<evidence type="ECO:0000259" key="3">
    <source>
        <dbReference type="Pfam" id="PF00171"/>
    </source>
</evidence>
<sequence>MTDRDREGAIVTAQTLTSESLNSVLTAAAAAKPVLAAQSPQQRYGQLTAVADGLDAAAEELVPVAMAESHLPEARLRGELRRTTMQLRLFAEEAREGRFLDVRIDVPDPDFGSGPRPDIRRMRRPIGVVLNFAASNFPFAFSVAGGDTASALGAGCPVIVKAHEGHPELSARTAEIVHSALTGAGAPAGTFDIIYGREIGVAALSDDRVDAATFTGSVRGGLALADIAARRARPIPFYGELGSINPVVVTPAAIAARGADIAQGFVDSFTLGSGQFCTKPGLVFLPAGHGLDDVLATAAAGKPAGELLTEAITAGFAARLADLVGSLGGRLLAESRLIDGNPSPGLLVIDYPTFEQHRNNAMTEVFGPFAIIVEYRDASEIASAIEQLEGSLTLTIQAEESDSALVGSLLSSIEQKAGRILVNDWPTGVSVTPAQHHGGPYPSTTNPLHTAVGTAAIERFLRPVTYQNFYGPWLPEPLRDDNPWNVPQNRSDAGQSQHWGRR</sequence>
<keyword evidence="1" id="KW-0560">Oxidoreductase</keyword>
<evidence type="ECO:0000256" key="2">
    <source>
        <dbReference type="SAM" id="MobiDB-lite"/>
    </source>
</evidence>
<feature type="region of interest" description="Disordered" evidence="2">
    <location>
        <begin position="481"/>
        <end position="502"/>
    </location>
</feature>
<dbReference type="PANTHER" id="PTHR43353">
    <property type="entry name" value="SUCCINATE-SEMIALDEHYDE DEHYDROGENASE, MITOCHONDRIAL"/>
    <property type="match status" value="1"/>
</dbReference>
<dbReference type="OrthoDB" id="9770537at2"/>
<dbReference type="InterPro" id="IPR016163">
    <property type="entry name" value="Ald_DH_C"/>
</dbReference>
<dbReference type="InterPro" id="IPR015590">
    <property type="entry name" value="Aldehyde_DH_dom"/>
</dbReference>
<dbReference type="CDD" id="cd07129">
    <property type="entry name" value="ALDH_KGSADH"/>
    <property type="match status" value="1"/>
</dbReference>
<dbReference type="GO" id="GO:0016620">
    <property type="term" value="F:oxidoreductase activity, acting on the aldehyde or oxo group of donors, NAD or NADP as acceptor"/>
    <property type="evidence" value="ECO:0007669"/>
    <property type="project" value="InterPro"/>
</dbReference>
<dbReference type="InterPro" id="IPR044151">
    <property type="entry name" value="ALDH_KGSADH"/>
</dbReference>
<dbReference type="Gene3D" id="3.40.309.10">
    <property type="entry name" value="Aldehyde Dehydrogenase, Chain A, domain 2"/>
    <property type="match status" value="1"/>
</dbReference>
<dbReference type="InterPro" id="IPR050740">
    <property type="entry name" value="Aldehyde_DH_Superfamily"/>
</dbReference>
<comment type="caution">
    <text evidence="4">The sequence shown here is derived from an EMBL/GenBank/DDBJ whole genome shotgun (WGS) entry which is preliminary data.</text>
</comment>
<dbReference type="InterPro" id="IPR016162">
    <property type="entry name" value="Ald_DH_N"/>
</dbReference>
<keyword evidence="5" id="KW-1185">Reference proteome</keyword>
<dbReference type="Proteomes" id="UP000192448">
    <property type="component" value="Unassembled WGS sequence"/>
</dbReference>
<name>A0A1X0BAP8_9MYCO</name>
<dbReference type="InterPro" id="IPR016161">
    <property type="entry name" value="Ald_DH/histidinol_DH"/>
</dbReference>
<evidence type="ECO:0000313" key="5">
    <source>
        <dbReference type="Proteomes" id="UP000192448"/>
    </source>
</evidence>
<dbReference type="EMBL" id="MVHF01000002">
    <property type="protein sequence ID" value="ORA39407.1"/>
    <property type="molecule type" value="Genomic_DNA"/>
</dbReference>
<dbReference type="STRING" id="1927124.BST13_02715"/>
<dbReference type="Pfam" id="PF00171">
    <property type="entry name" value="Aldedh"/>
    <property type="match status" value="1"/>
</dbReference>
<feature type="domain" description="Aldehyde dehydrogenase" evidence="3">
    <location>
        <begin position="8"/>
        <end position="287"/>
    </location>
</feature>
<gene>
    <name evidence="4" type="ORF">BST13_02715</name>
</gene>